<comment type="caution">
    <text evidence="1">The sequence shown here is derived from an EMBL/GenBank/DDBJ whole genome shotgun (WGS) entry which is preliminary data.</text>
</comment>
<evidence type="ECO:0000313" key="1">
    <source>
        <dbReference type="EMBL" id="NIZ63521.1"/>
    </source>
</evidence>
<accession>A0ABX0WCU5</accession>
<keyword evidence="2" id="KW-1185">Reference proteome</keyword>
<protein>
    <submittedName>
        <fullName evidence="1">Uncharacterized protein</fullName>
    </submittedName>
</protein>
<dbReference type="Proteomes" id="UP001429564">
    <property type="component" value="Unassembled WGS sequence"/>
</dbReference>
<sequence length="446" mass="45916">MASKLPVLYRAPKTAIEAISTPVDALLVRGPVQTLPAALDSNPTQILFYYKGKSDIANNGELITFQSDYFGRLNIAQKSSGTFTLTAYDSTSNKKIETSVAHVDPNEDIEVFILYNVGGVSNAYDGAIGALQPWANTATVTMETSDVDNVGIMCRGHNGTPANSNTHAAIDRMALWFGVAPDLSDPAVRASISDPAQAETLGGALAIDFHGTAEEINRGHLRQGALRLWETGANEFALPASGTPQLTGAGLQVTPELGQGVVTPSYNLTGSGLLVTPELGQGVVTPTYNLTGAGLQVTPMVGMGSLSLTPTLAGMGLAVTPQIDQGVVTPTYTLTGSDLLVTPELGQGVVTPSSPVVTLTGAGLSVTPELGQGVVTPTYSLTGAGLEVTPMVGMGSLSLSVTLTGMGLAATPQVDQGVVTPTYNLSGSGLVVTPEIEQGEVVPTYM</sequence>
<organism evidence="1 2">
    <name type="scientific">Parasedimentitalea denitrificans</name>
    <dbReference type="NCBI Taxonomy" id="2211118"/>
    <lineage>
        <taxon>Bacteria</taxon>
        <taxon>Pseudomonadati</taxon>
        <taxon>Pseudomonadota</taxon>
        <taxon>Alphaproteobacteria</taxon>
        <taxon>Rhodobacterales</taxon>
        <taxon>Paracoccaceae</taxon>
        <taxon>Parasedimentitalea</taxon>
    </lineage>
</organism>
<proteinExistence type="predicted"/>
<dbReference type="EMBL" id="QHLQ01000058">
    <property type="protein sequence ID" value="NIZ63521.1"/>
    <property type="molecule type" value="Genomic_DNA"/>
</dbReference>
<evidence type="ECO:0000313" key="2">
    <source>
        <dbReference type="Proteomes" id="UP001429564"/>
    </source>
</evidence>
<reference evidence="1 2" key="1">
    <citation type="submission" date="2018-05" db="EMBL/GenBank/DDBJ databases">
        <authorList>
            <person name="Zhang Y.-J."/>
        </authorList>
    </citation>
    <scope>NUCLEOTIDE SEQUENCE [LARGE SCALE GENOMIC DNA]</scope>
    <source>
        <strain evidence="1 2">CY04</strain>
    </source>
</reference>
<dbReference type="RefSeq" id="WP_167686099.1">
    <property type="nucleotide sequence ID" value="NZ_QHLQ01000058.1"/>
</dbReference>
<name>A0ABX0WCU5_9RHOB</name>
<feature type="non-terminal residue" evidence="1">
    <location>
        <position position="446"/>
    </location>
</feature>
<gene>
    <name evidence="1" type="ORF">DL239_21425</name>
</gene>